<dbReference type="NCBIfam" id="NF038117">
    <property type="entry name" value="choice_anch_I"/>
    <property type="match status" value="1"/>
</dbReference>
<dbReference type="Gene3D" id="2.130.10.10">
    <property type="entry name" value="YVTN repeat-like/Quinoprotein amine dehydrogenase"/>
    <property type="match status" value="1"/>
</dbReference>
<feature type="domain" description="Choice-of-anchor I" evidence="2">
    <location>
        <begin position="48"/>
        <end position="505"/>
    </location>
</feature>
<keyword evidence="4" id="KW-1185">Reference proteome</keyword>
<evidence type="ECO:0000259" key="2">
    <source>
        <dbReference type="Pfam" id="PF22494"/>
    </source>
</evidence>
<dbReference type="Proteomes" id="UP000093343">
    <property type="component" value="Unassembled WGS sequence"/>
</dbReference>
<evidence type="ECO:0000313" key="4">
    <source>
        <dbReference type="Proteomes" id="UP000093343"/>
    </source>
</evidence>
<dbReference type="InterPro" id="IPR055188">
    <property type="entry name" value="Choice_anch_I"/>
</dbReference>
<reference evidence="4" key="1">
    <citation type="submission" date="2016-03" db="EMBL/GenBank/DDBJ databases">
        <title>Draft genome sequence of Paenibacillus glacialis DSM 22343.</title>
        <authorList>
            <person name="Shin S.-K."/>
            <person name="Yi H."/>
        </authorList>
    </citation>
    <scope>NUCLEOTIDE SEQUENCE [LARGE SCALE GENOMIC DNA]</scope>
    <source>
        <strain evidence="4">CCUG 60099</strain>
    </source>
</reference>
<dbReference type="SUPFAM" id="SSF51004">
    <property type="entry name" value="C-terminal (heme d1) domain of cytochrome cd1-nitrite reductase"/>
    <property type="match status" value="1"/>
</dbReference>
<organism evidence="3 4">
    <name type="scientific">Flavobacterium piscis</name>
    <dbReference type="NCBI Taxonomy" id="1114874"/>
    <lineage>
        <taxon>Bacteria</taxon>
        <taxon>Pseudomonadati</taxon>
        <taxon>Bacteroidota</taxon>
        <taxon>Flavobacteriia</taxon>
        <taxon>Flavobacteriales</taxon>
        <taxon>Flavobacteriaceae</taxon>
        <taxon>Flavobacterium</taxon>
    </lineage>
</organism>
<dbReference type="InterPro" id="IPR015943">
    <property type="entry name" value="WD40/YVTN_repeat-like_dom_sf"/>
</dbReference>
<dbReference type="Pfam" id="PF22494">
    <property type="entry name" value="choice_anch_I"/>
    <property type="match status" value="1"/>
</dbReference>
<name>A0ABX2XJ27_9FLAO</name>
<evidence type="ECO:0000256" key="1">
    <source>
        <dbReference type="SAM" id="SignalP"/>
    </source>
</evidence>
<gene>
    <name evidence="3" type="ORF">FLP_11380</name>
</gene>
<comment type="caution">
    <text evidence="3">The sequence shown here is derived from an EMBL/GenBank/DDBJ whole genome shotgun (WGS) entry which is preliminary data.</text>
</comment>
<sequence>MKKLSITLLAALSIMVSCNNNDDENSSKPEPEVVVNENPGTFKEIGSVTIGGEGAAEITAFDEKTKKLFTVNNSGTNQIDVIDLTDPTKPTKIGKIDLTPYEGASNSVAVFDGKLAVALESTVNKQGNGKVVVFNTTDYSLIKQITVGALPDMITFSPDGKYIMTANEGEPSTDYLQDPNGTISIIEVANNYAVTTLDFASFASQSAALQKEGFRVSKFAKSFAQDIEPEYVTISDDSKTAWVTLQENNGVAKVDLTSKTITAIYPLGFKDFNTAENAIAVSDKNETAVFSPWKVKGMFMPDAISHFSANNVPYFVTANEGDAREYTAYSDIKRMKDMKLDATVFPDAATLKLETNLGRLNLITDMGDTDGDGDLDEMVAFGARSFSIWNGNTGKIVYDSKNDLDKKSNDFGTYDNKRSDDKGSEPEAVVAVKMGSQNILFVGLERSDVFMTYDVTNPASPQYLQTVKTGDAPEGILFIPASKSPTKRSLLVVSSEGDGTIKIYQPDLK</sequence>
<accession>A0ABX2XJ27</accession>
<dbReference type="InterPro" id="IPR052956">
    <property type="entry name" value="Mesenchyme-surface_protein"/>
</dbReference>
<dbReference type="EMBL" id="LVEN01000027">
    <property type="protein sequence ID" value="OCB73308.1"/>
    <property type="molecule type" value="Genomic_DNA"/>
</dbReference>
<feature type="chain" id="PRO_5045539891" evidence="1">
    <location>
        <begin position="23"/>
        <end position="509"/>
    </location>
</feature>
<dbReference type="PANTHER" id="PTHR46928">
    <property type="entry name" value="MESENCHYME-SPECIFIC CELL SURFACE GLYCOPROTEIN"/>
    <property type="match status" value="1"/>
</dbReference>
<dbReference type="RefSeq" id="WP_065449634.1">
    <property type="nucleotide sequence ID" value="NZ_LVEN01000027.1"/>
</dbReference>
<evidence type="ECO:0000313" key="3">
    <source>
        <dbReference type="EMBL" id="OCB73308.1"/>
    </source>
</evidence>
<proteinExistence type="predicted"/>
<keyword evidence="1" id="KW-0732">Signal</keyword>
<feature type="signal peptide" evidence="1">
    <location>
        <begin position="1"/>
        <end position="22"/>
    </location>
</feature>
<dbReference type="PANTHER" id="PTHR46928:SF1">
    <property type="entry name" value="MESENCHYME-SPECIFIC CELL SURFACE GLYCOPROTEIN"/>
    <property type="match status" value="1"/>
</dbReference>
<protein>
    <submittedName>
        <fullName evidence="3">Alkaline phosphatase</fullName>
    </submittedName>
</protein>
<dbReference type="PROSITE" id="PS51257">
    <property type="entry name" value="PROKAR_LIPOPROTEIN"/>
    <property type="match status" value="1"/>
</dbReference>
<dbReference type="InterPro" id="IPR011048">
    <property type="entry name" value="Haem_d1_sf"/>
</dbReference>